<dbReference type="InterPro" id="IPR006994">
    <property type="entry name" value="TCF25/Rqc1"/>
</dbReference>
<feature type="region of interest" description="Disordered" evidence="1">
    <location>
        <begin position="92"/>
        <end position="114"/>
    </location>
</feature>
<dbReference type="Proteomes" id="UP000029981">
    <property type="component" value="Chromosome 3"/>
</dbReference>
<dbReference type="OMA" id="IWGKMPP"/>
<dbReference type="Gramene" id="KGN56331">
    <property type="protein sequence ID" value="KGN56331"/>
    <property type="gene ID" value="Csa_3G116680"/>
</dbReference>
<reference evidence="2 3" key="3">
    <citation type="journal article" date="2010" name="BMC Genomics">
        <title>Transcriptome sequencing and comparative analysis of cucumber flowers with different sex types.</title>
        <authorList>
            <person name="Guo S."/>
            <person name="Zheng Y."/>
            <person name="Joung J.G."/>
            <person name="Liu S."/>
            <person name="Zhang Z."/>
            <person name="Crasta O.R."/>
            <person name="Sobral B.W."/>
            <person name="Xu Y."/>
            <person name="Huang S."/>
            <person name="Fei Z."/>
        </authorList>
    </citation>
    <scope>NUCLEOTIDE SEQUENCE [LARGE SCALE GENOMIC DNA]</scope>
    <source>
        <strain evidence="3">cv. 9930</strain>
    </source>
</reference>
<dbReference type="PANTHER" id="PTHR22684">
    <property type="entry name" value="NULP1-RELATED"/>
    <property type="match status" value="1"/>
</dbReference>
<organism evidence="2 3">
    <name type="scientific">Cucumis sativus</name>
    <name type="common">Cucumber</name>
    <dbReference type="NCBI Taxonomy" id="3659"/>
    <lineage>
        <taxon>Eukaryota</taxon>
        <taxon>Viridiplantae</taxon>
        <taxon>Streptophyta</taxon>
        <taxon>Embryophyta</taxon>
        <taxon>Tracheophyta</taxon>
        <taxon>Spermatophyta</taxon>
        <taxon>Magnoliopsida</taxon>
        <taxon>eudicotyledons</taxon>
        <taxon>Gunneridae</taxon>
        <taxon>Pentapetalae</taxon>
        <taxon>rosids</taxon>
        <taxon>fabids</taxon>
        <taxon>Cucurbitales</taxon>
        <taxon>Cucurbitaceae</taxon>
        <taxon>Benincaseae</taxon>
        <taxon>Cucumis</taxon>
    </lineage>
</organism>
<gene>
    <name evidence="2" type="ORF">Csa_3G116680</name>
</gene>
<feature type="region of interest" description="Disordered" evidence="1">
    <location>
        <begin position="13"/>
        <end position="77"/>
    </location>
</feature>
<keyword evidence="3" id="KW-1185">Reference proteome</keyword>
<dbReference type="STRING" id="3659.A0A0A0L889"/>
<reference evidence="2 3" key="4">
    <citation type="journal article" date="2011" name="BMC Genomics">
        <title>RNA-Seq improves annotation of protein-coding genes in the cucumber genome.</title>
        <authorList>
            <person name="Li Z."/>
            <person name="Zhang Z."/>
            <person name="Yan P."/>
            <person name="Huang S."/>
            <person name="Fei Z."/>
            <person name="Lin K."/>
        </authorList>
    </citation>
    <scope>NUCLEOTIDE SEQUENCE [LARGE SCALE GENOMIC DNA]</scope>
    <source>
        <strain evidence="3">cv. 9930</strain>
    </source>
</reference>
<dbReference type="GO" id="GO:1990112">
    <property type="term" value="C:RQC complex"/>
    <property type="evidence" value="ECO:0000318"/>
    <property type="project" value="GO_Central"/>
</dbReference>
<dbReference type="eggNOG" id="KOG2422">
    <property type="taxonomic scope" value="Eukaryota"/>
</dbReference>
<dbReference type="EMBL" id="CM002924">
    <property type="protein sequence ID" value="KGN56331.1"/>
    <property type="molecule type" value="Genomic_DNA"/>
</dbReference>
<feature type="compositionally biased region" description="Basic residues" evidence="1">
    <location>
        <begin position="95"/>
        <end position="104"/>
    </location>
</feature>
<evidence type="ECO:0000313" key="3">
    <source>
        <dbReference type="Proteomes" id="UP000029981"/>
    </source>
</evidence>
<protein>
    <recommendedName>
        <fullName evidence="4">Transcription factor 25</fullName>
    </recommendedName>
</protein>
<feature type="compositionally biased region" description="Low complexity" evidence="1">
    <location>
        <begin position="33"/>
        <end position="43"/>
    </location>
</feature>
<evidence type="ECO:0000313" key="2">
    <source>
        <dbReference type="EMBL" id="KGN56331.1"/>
    </source>
</evidence>
<evidence type="ECO:0008006" key="4">
    <source>
        <dbReference type="Google" id="ProtNLM"/>
    </source>
</evidence>
<dbReference type="AlphaFoldDB" id="A0A0A0L889"/>
<reference evidence="2 3" key="2">
    <citation type="journal article" date="2009" name="PLoS ONE">
        <title>An integrated genetic and cytogenetic map of the cucumber genome.</title>
        <authorList>
            <person name="Ren Y."/>
            <person name="Zhang Z."/>
            <person name="Liu J."/>
            <person name="Staub J.E."/>
            <person name="Han Y."/>
            <person name="Cheng Z."/>
            <person name="Li X."/>
            <person name="Lu J."/>
            <person name="Miao H."/>
            <person name="Kang H."/>
            <person name="Xie B."/>
            <person name="Gu X."/>
            <person name="Wang X."/>
            <person name="Du Y."/>
            <person name="Jin W."/>
            <person name="Huang S."/>
        </authorList>
    </citation>
    <scope>NUCLEOTIDE SEQUENCE [LARGE SCALE GENOMIC DNA]</scope>
    <source>
        <strain evidence="3">cv. 9930</strain>
    </source>
</reference>
<evidence type="ECO:0000256" key="1">
    <source>
        <dbReference type="SAM" id="MobiDB-lite"/>
    </source>
</evidence>
<feature type="region of interest" description="Disordered" evidence="1">
    <location>
        <begin position="133"/>
        <end position="153"/>
    </location>
</feature>
<name>A0A0A0L889_CUCSA</name>
<sequence>MSARLLKKVLKEQEELRQHYSQSSTAEDGHDSGSGPSSPTASSINPFDLLIDDEDDSQIDPHQDNDQEAVEEVSVDRHKQFVCNGAKSAISTSNKKLKKKKKKKERESSSSTTDKILDKPLDVILKSLSLDINPSALRSPQGPDKAKNGTEESVKQCMPSLLEVEPKYLNAGNELRRIFGAKVVKSFEKNNQASSSRQLRGGRRVNHLSRKTYLVSPSDHWPRWDGSLSMEYLESRNGYHYFRYVHLPSYVEAQKAFEAARSIHDLNGIASILLYHPYHLDSLITMAEYFKFAGDHEMSSDAVAKSLYALECAWHPMFTVFQGNCQLKIRHETNKPMFTSLFTHVKNLDRRGCHRSALEVCKLLLSLDSDDPMGALFFIDYLSLRAEEYTWLERFCESYKNDTSLWLFPNFSFSLSICRFFLEGKEPSKVDNVDATRANSTDLLKQALLLHPFVLKRLVEKVPLKEQFWVQILEHSFFLPAQTGIPSLDHLINLYVERNYIIWRIPYLQKFLRETAQLVKVLSFNARYAHLLVSDFSDSLSSAPPEALQDFVVDPRMRDVQNIIQHANPPDHRQPTHEIENRSALAVLFESMLPWVNYGDERDVGVDEGNQFDEHDEH</sequence>
<dbReference type="Pfam" id="PF04910">
    <property type="entry name" value="Tcf25"/>
    <property type="match status" value="1"/>
</dbReference>
<dbReference type="PANTHER" id="PTHR22684:SF0">
    <property type="entry name" value="RIBOSOME QUALITY CONTROL COMPLEX SUBUNIT TCF25"/>
    <property type="match status" value="1"/>
</dbReference>
<feature type="compositionally biased region" description="Basic and acidic residues" evidence="1">
    <location>
        <begin position="144"/>
        <end position="153"/>
    </location>
</feature>
<proteinExistence type="predicted"/>
<reference evidence="2 3" key="1">
    <citation type="journal article" date="2009" name="Nat. Genet.">
        <title>The genome of the cucumber, Cucumis sativus L.</title>
        <authorList>
            <person name="Huang S."/>
            <person name="Li R."/>
            <person name="Zhang Z."/>
            <person name="Li L."/>
            <person name="Gu X."/>
            <person name="Fan W."/>
            <person name="Lucas W.J."/>
            <person name="Wang X."/>
            <person name="Xie B."/>
            <person name="Ni P."/>
            <person name="Ren Y."/>
            <person name="Zhu H."/>
            <person name="Li J."/>
            <person name="Lin K."/>
            <person name="Jin W."/>
            <person name="Fei Z."/>
            <person name="Li G."/>
            <person name="Staub J."/>
            <person name="Kilian A."/>
            <person name="van der Vossen E.A."/>
            <person name="Wu Y."/>
            <person name="Guo J."/>
            <person name="He J."/>
            <person name="Jia Z."/>
            <person name="Ren Y."/>
            <person name="Tian G."/>
            <person name="Lu Y."/>
            <person name="Ruan J."/>
            <person name="Qian W."/>
            <person name="Wang M."/>
            <person name="Huang Q."/>
            <person name="Li B."/>
            <person name="Xuan Z."/>
            <person name="Cao J."/>
            <person name="Asan"/>
            <person name="Wu Z."/>
            <person name="Zhang J."/>
            <person name="Cai Q."/>
            <person name="Bai Y."/>
            <person name="Zhao B."/>
            <person name="Han Y."/>
            <person name="Li Y."/>
            <person name="Li X."/>
            <person name="Wang S."/>
            <person name="Shi Q."/>
            <person name="Liu S."/>
            <person name="Cho W.K."/>
            <person name="Kim J.Y."/>
            <person name="Xu Y."/>
            <person name="Heller-Uszynska K."/>
            <person name="Miao H."/>
            <person name="Cheng Z."/>
            <person name="Zhang S."/>
            <person name="Wu J."/>
            <person name="Yang Y."/>
            <person name="Kang H."/>
            <person name="Li M."/>
            <person name="Liang H."/>
            <person name="Ren X."/>
            <person name="Shi Z."/>
            <person name="Wen M."/>
            <person name="Jian M."/>
            <person name="Yang H."/>
            <person name="Zhang G."/>
            <person name="Yang Z."/>
            <person name="Chen R."/>
            <person name="Liu S."/>
            <person name="Li J."/>
            <person name="Ma L."/>
            <person name="Liu H."/>
            <person name="Zhou Y."/>
            <person name="Zhao J."/>
            <person name="Fang X."/>
            <person name="Li G."/>
            <person name="Fang L."/>
            <person name="Li Y."/>
            <person name="Liu D."/>
            <person name="Zheng H."/>
            <person name="Zhang Y."/>
            <person name="Qin N."/>
            <person name="Li Z."/>
            <person name="Yang G."/>
            <person name="Yang S."/>
            <person name="Bolund L."/>
            <person name="Kristiansen K."/>
            <person name="Zheng H."/>
            <person name="Li S."/>
            <person name="Zhang X."/>
            <person name="Yang H."/>
            <person name="Wang J."/>
            <person name="Sun R."/>
            <person name="Zhang B."/>
            <person name="Jiang S."/>
            <person name="Wang J."/>
            <person name="Du Y."/>
            <person name="Li S."/>
        </authorList>
    </citation>
    <scope>NUCLEOTIDE SEQUENCE [LARGE SCALE GENOMIC DNA]</scope>
    <source>
        <strain evidence="3">cv. 9930</strain>
    </source>
</reference>
<accession>A0A0A0L889</accession>